<reference evidence="5" key="1">
    <citation type="journal article" date="2014" name="Science">
        <title>Ancient hybridizations among the ancestral genomes of bread wheat.</title>
        <authorList>
            <consortium name="International Wheat Genome Sequencing Consortium,"/>
            <person name="Marcussen T."/>
            <person name="Sandve S.R."/>
            <person name="Heier L."/>
            <person name="Spannagl M."/>
            <person name="Pfeifer M."/>
            <person name="Jakobsen K.S."/>
            <person name="Wulff B.B."/>
            <person name="Steuernagel B."/>
            <person name="Mayer K.F."/>
            <person name="Olsen O.A."/>
        </authorList>
    </citation>
    <scope>NUCLEOTIDE SEQUENCE [LARGE SCALE GENOMIC DNA]</scope>
    <source>
        <strain evidence="5">cv. AL8/78</strain>
    </source>
</reference>
<organism evidence="4 5">
    <name type="scientific">Aegilops tauschii subsp. strangulata</name>
    <name type="common">Goatgrass</name>
    <dbReference type="NCBI Taxonomy" id="200361"/>
    <lineage>
        <taxon>Eukaryota</taxon>
        <taxon>Viridiplantae</taxon>
        <taxon>Streptophyta</taxon>
        <taxon>Embryophyta</taxon>
        <taxon>Tracheophyta</taxon>
        <taxon>Spermatophyta</taxon>
        <taxon>Magnoliopsida</taxon>
        <taxon>Liliopsida</taxon>
        <taxon>Poales</taxon>
        <taxon>Poaceae</taxon>
        <taxon>BOP clade</taxon>
        <taxon>Pooideae</taxon>
        <taxon>Triticodae</taxon>
        <taxon>Triticeae</taxon>
        <taxon>Triticinae</taxon>
        <taxon>Aegilops</taxon>
    </lineage>
</organism>
<accession>A0A453DT44</accession>
<evidence type="ECO:0000256" key="1">
    <source>
        <dbReference type="ARBA" id="ARBA00009283"/>
    </source>
</evidence>
<dbReference type="Pfam" id="PF01150">
    <property type="entry name" value="GDA1_CD39"/>
    <property type="match status" value="1"/>
</dbReference>
<evidence type="ECO:0000256" key="3">
    <source>
        <dbReference type="PIRSR" id="PIRSR600407-2"/>
    </source>
</evidence>
<proteinExistence type="inferred from homology"/>
<reference evidence="5" key="2">
    <citation type="journal article" date="2017" name="Nat. Plants">
        <title>The Aegilops tauschii genome reveals multiple impacts of transposons.</title>
        <authorList>
            <person name="Zhao G."/>
            <person name="Zou C."/>
            <person name="Li K."/>
            <person name="Wang K."/>
            <person name="Li T."/>
            <person name="Gao L."/>
            <person name="Zhang X."/>
            <person name="Wang H."/>
            <person name="Yang Z."/>
            <person name="Liu X."/>
            <person name="Jiang W."/>
            <person name="Mao L."/>
            <person name="Kong X."/>
            <person name="Jiao Y."/>
            <person name="Jia J."/>
        </authorList>
    </citation>
    <scope>NUCLEOTIDE SEQUENCE [LARGE SCALE GENOMIC DNA]</scope>
    <source>
        <strain evidence="5">cv. AL8/78</strain>
    </source>
</reference>
<sequence length="89" mass="9484">MSSTPRAGFSTIQSGSTFLRDLKKDLTYGLGGDYSKTIGVIDLGGGSVQMAYAVSSDAAANAPAVPDGKDPYITKEYLKGRDYNVYVHR</sequence>
<keyword evidence="3" id="KW-0547">Nucleotide-binding</keyword>
<evidence type="ECO:0000256" key="2">
    <source>
        <dbReference type="ARBA" id="ARBA00022801"/>
    </source>
</evidence>
<reference evidence="4" key="3">
    <citation type="journal article" date="2017" name="Nature">
        <title>Genome sequence of the progenitor of the wheat D genome Aegilops tauschii.</title>
        <authorList>
            <person name="Luo M.C."/>
            <person name="Gu Y.Q."/>
            <person name="Puiu D."/>
            <person name="Wang H."/>
            <person name="Twardziok S.O."/>
            <person name="Deal K.R."/>
            <person name="Huo N."/>
            <person name="Zhu T."/>
            <person name="Wang L."/>
            <person name="Wang Y."/>
            <person name="McGuire P.E."/>
            <person name="Liu S."/>
            <person name="Long H."/>
            <person name="Ramasamy R.K."/>
            <person name="Rodriguez J.C."/>
            <person name="Van S.L."/>
            <person name="Yuan L."/>
            <person name="Wang Z."/>
            <person name="Xia Z."/>
            <person name="Xiao L."/>
            <person name="Anderson O.D."/>
            <person name="Ouyang S."/>
            <person name="Liang Y."/>
            <person name="Zimin A.V."/>
            <person name="Pertea G."/>
            <person name="Qi P."/>
            <person name="Bennetzen J.L."/>
            <person name="Dai X."/>
            <person name="Dawson M.W."/>
            <person name="Muller H.G."/>
            <person name="Kugler K."/>
            <person name="Rivarola-Duarte L."/>
            <person name="Spannagl M."/>
            <person name="Mayer K.F.X."/>
            <person name="Lu F.H."/>
            <person name="Bevan M.W."/>
            <person name="Leroy P."/>
            <person name="Li P."/>
            <person name="You F.M."/>
            <person name="Sun Q."/>
            <person name="Liu Z."/>
            <person name="Lyons E."/>
            <person name="Wicker T."/>
            <person name="Salzberg S.L."/>
            <person name="Devos K.M."/>
            <person name="Dvorak J."/>
        </authorList>
    </citation>
    <scope>NUCLEOTIDE SEQUENCE [LARGE SCALE GENOMIC DNA]</scope>
    <source>
        <strain evidence="4">cv. AL8/78</strain>
    </source>
</reference>
<name>A0A453DT44_AEGTS</name>
<dbReference type="Gene3D" id="3.30.420.150">
    <property type="entry name" value="Exopolyphosphatase. Domain 2"/>
    <property type="match status" value="1"/>
</dbReference>
<dbReference type="GO" id="GO:0005524">
    <property type="term" value="F:ATP binding"/>
    <property type="evidence" value="ECO:0007669"/>
    <property type="project" value="UniProtKB-KW"/>
</dbReference>
<dbReference type="PANTHER" id="PTHR11782">
    <property type="entry name" value="ADENOSINE/GUANOSINE DIPHOSPHATASE"/>
    <property type="match status" value="1"/>
</dbReference>
<dbReference type="Gramene" id="AET3Gv20069500.6">
    <property type="protein sequence ID" value="AET3Gv20069500.6"/>
    <property type="gene ID" value="AET3Gv20069500"/>
</dbReference>
<keyword evidence="2" id="KW-0378">Hydrolase</keyword>
<evidence type="ECO:0000313" key="5">
    <source>
        <dbReference type="Proteomes" id="UP000015105"/>
    </source>
</evidence>
<keyword evidence="3" id="KW-0067">ATP-binding</keyword>
<dbReference type="GO" id="GO:0016020">
    <property type="term" value="C:membrane"/>
    <property type="evidence" value="ECO:0007669"/>
    <property type="project" value="TreeGrafter"/>
</dbReference>
<dbReference type="GO" id="GO:0017110">
    <property type="term" value="F:nucleoside diphosphate phosphatase activity"/>
    <property type="evidence" value="ECO:0007669"/>
    <property type="project" value="TreeGrafter"/>
</dbReference>
<evidence type="ECO:0000313" key="4">
    <source>
        <dbReference type="EnsemblPlants" id="AET3Gv20069500.6"/>
    </source>
</evidence>
<dbReference type="EnsemblPlants" id="AET3Gv20069500.6">
    <property type="protein sequence ID" value="AET3Gv20069500.6"/>
    <property type="gene ID" value="AET3Gv20069500"/>
</dbReference>
<dbReference type="AlphaFoldDB" id="A0A453DT44"/>
<protein>
    <recommendedName>
        <fullName evidence="6">Apyrase</fullName>
    </recommendedName>
</protein>
<keyword evidence="5" id="KW-1185">Reference proteome</keyword>
<dbReference type="InterPro" id="IPR000407">
    <property type="entry name" value="GDA1_CD39_NTPase"/>
</dbReference>
<dbReference type="PANTHER" id="PTHR11782:SF82">
    <property type="entry name" value="APYRASE 3-RELATED"/>
    <property type="match status" value="1"/>
</dbReference>
<reference evidence="4" key="4">
    <citation type="submission" date="2019-03" db="UniProtKB">
        <authorList>
            <consortium name="EnsemblPlants"/>
        </authorList>
    </citation>
    <scope>IDENTIFICATION</scope>
</reference>
<dbReference type="GO" id="GO:0009134">
    <property type="term" value="P:nucleoside diphosphate catabolic process"/>
    <property type="evidence" value="ECO:0007669"/>
    <property type="project" value="TreeGrafter"/>
</dbReference>
<reference evidence="4" key="5">
    <citation type="journal article" date="2021" name="G3 (Bethesda)">
        <title>Aegilops tauschii genome assembly Aet v5.0 features greater sequence contiguity and improved annotation.</title>
        <authorList>
            <person name="Wang L."/>
            <person name="Zhu T."/>
            <person name="Rodriguez J.C."/>
            <person name="Deal K.R."/>
            <person name="Dubcovsky J."/>
            <person name="McGuire P.E."/>
            <person name="Lux T."/>
            <person name="Spannagl M."/>
            <person name="Mayer K.F.X."/>
            <person name="Baldrich P."/>
            <person name="Meyers B.C."/>
            <person name="Huo N."/>
            <person name="Gu Y.Q."/>
            <person name="Zhou H."/>
            <person name="Devos K.M."/>
            <person name="Bennetzen J.L."/>
            <person name="Unver T."/>
            <person name="Budak H."/>
            <person name="Gulick P.J."/>
            <person name="Galiba G."/>
            <person name="Kalapos B."/>
            <person name="Nelson D.R."/>
            <person name="Li P."/>
            <person name="You F.M."/>
            <person name="Luo M.C."/>
            <person name="Dvorak J."/>
        </authorList>
    </citation>
    <scope>NUCLEOTIDE SEQUENCE [LARGE SCALE GENOMIC DNA]</scope>
    <source>
        <strain evidence="4">cv. AL8/78</strain>
    </source>
</reference>
<evidence type="ECO:0008006" key="6">
    <source>
        <dbReference type="Google" id="ProtNLM"/>
    </source>
</evidence>
<dbReference type="Proteomes" id="UP000015105">
    <property type="component" value="Chromosome 3D"/>
</dbReference>
<comment type="similarity">
    <text evidence="1">Belongs to the GDA1/CD39 NTPase family.</text>
</comment>
<feature type="binding site" evidence="3">
    <location>
        <begin position="45"/>
        <end position="49"/>
    </location>
    <ligand>
        <name>ATP</name>
        <dbReference type="ChEBI" id="CHEBI:30616"/>
    </ligand>
</feature>